<dbReference type="AlphaFoldDB" id="A0A9P4SFD1"/>
<evidence type="ECO:0000313" key="2">
    <source>
        <dbReference type="EMBL" id="KAF2841374.1"/>
    </source>
</evidence>
<evidence type="ECO:0000313" key="3">
    <source>
        <dbReference type="Proteomes" id="UP000799429"/>
    </source>
</evidence>
<keyword evidence="1" id="KW-1133">Transmembrane helix</keyword>
<protein>
    <recommendedName>
        <fullName evidence="4">AMP-dependent synthetase/ligase domain-containing protein</fullName>
    </recommendedName>
</protein>
<keyword evidence="1" id="KW-0472">Membrane</keyword>
<gene>
    <name evidence="2" type="ORF">M501DRAFT_1000561</name>
</gene>
<keyword evidence="1" id="KW-0812">Transmembrane</keyword>
<accession>A0A9P4SFD1</accession>
<dbReference type="GO" id="GO:0004467">
    <property type="term" value="F:long-chain fatty acid-CoA ligase activity"/>
    <property type="evidence" value="ECO:0007669"/>
    <property type="project" value="TreeGrafter"/>
</dbReference>
<name>A0A9P4SFD1_9PEZI</name>
<dbReference type="Proteomes" id="UP000799429">
    <property type="component" value="Unassembled WGS sequence"/>
</dbReference>
<feature type="transmembrane region" description="Helical" evidence="1">
    <location>
        <begin position="173"/>
        <end position="194"/>
    </location>
</feature>
<keyword evidence="3" id="KW-1185">Reference proteome</keyword>
<reference evidence="2" key="1">
    <citation type="journal article" date="2020" name="Stud. Mycol.">
        <title>101 Dothideomycetes genomes: a test case for predicting lifestyles and emergence of pathogens.</title>
        <authorList>
            <person name="Haridas S."/>
            <person name="Albert R."/>
            <person name="Binder M."/>
            <person name="Bloem J."/>
            <person name="Labutti K."/>
            <person name="Salamov A."/>
            <person name="Andreopoulos B."/>
            <person name="Baker S."/>
            <person name="Barry K."/>
            <person name="Bills G."/>
            <person name="Bluhm B."/>
            <person name="Cannon C."/>
            <person name="Castanera R."/>
            <person name="Culley D."/>
            <person name="Daum C."/>
            <person name="Ezra D."/>
            <person name="Gonzalez J."/>
            <person name="Henrissat B."/>
            <person name="Kuo A."/>
            <person name="Liang C."/>
            <person name="Lipzen A."/>
            <person name="Lutzoni F."/>
            <person name="Magnuson J."/>
            <person name="Mondo S."/>
            <person name="Nolan M."/>
            <person name="Ohm R."/>
            <person name="Pangilinan J."/>
            <person name="Park H.-J."/>
            <person name="Ramirez L."/>
            <person name="Alfaro M."/>
            <person name="Sun H."/>
            <person name="Tritt A."/>
            <person name="Yoshinaga Y."/>
            <person name="Zwiers L.-H."/>
            <person name="Turgeon B."/>
            <person name="Goodwin S."/>
            <person name="Spatafora J."/>
            <person name="Crous P."/>
            <person name="Grigoriev I."/>
        </authorList>
    </citation>
    <scope>NUCLEOTIDE SEQUENCE</scope>
    <source>
        <strain evidence="2">CBS 101060</strain>
    </source>
</reference>
<evidence type="ECO:0008006" key="4">
    <source>
        <dbReference type="Google" id="ProtNLM"/>
    </source>
</evidence>
<dbReference type="GO" id="GO:0016020">
    <property type="term" value="C:membrane"/>
    <property type="evidence" value="ECO:0007669"/>
    <property type="project" value="TreeGrafter"/>
</dbReference>
<evidence type="ECO:0000256" key="1">
    <source>
        <dbReference type="SAM" id="Phobius"/>
    </source>
</evidence>
<dbReference type="OrthoDB" id="4138492at2759"/>
<dbReference type="InterPro" id="IPR042099">
    <property type="entry name" value="ANL_N_sf"/>
</dbReference>
<dbReference type="SUPFAM" id="SSF56801">
    <property type="entry name" value="Acetyl-CoA synthetase-like"/>
    <property type="match status" value="1"/>
</dbReference>
<dbReference type="PANTHER" id="PTHR43272">
    <property type="entry name" value="LONG-CHAIN-FATTY-ACID--COA LIGASE"/>
    <property type="match status" value="1"/>
</dbReference>
<proteinExistence type="predicted"/>
<dbReference type="EMBL" id="MU006091">
    <property type="protein sequence ID" value="KAF2841374.1"/>
    <property type="molecule type" value="Genomic_DNA"/>
</dbReference>
<feature type="transmembrane region" description="Helical" evidence="1">
    <location>
        <begin position="20"/>
        <end position="41"/>
    </location>
</feature>
<organism evidence="2 3">
    <name type="scientific">Patellaria atrata CBS 101060</name>
    <dbReference type="NCBI Taxonomy" id="1346257"/>
    <lineage>
        <taxon>Eukaryota</taxon>
        <taxon>Fungi</taxon>
        <taxon>Dikarya</taxon>
        <taxon>Ascomycota</taxon>
        <taxon>Pezizomycotina</taxon>
        <taxon>Dothideomycetes</taxon>
        <taxon>Dothideomycetes incertae sedis</taxon>
        <taxon>Patellariales</taxon>
        <taxon>Patellariaceae</taxon>
        <taxon>Patellaria</taxon>
    </lineage>
</organism>
<dbReference type="Gene3D" id="3.40.50.12780">
    <property type="entry name" value="N-terminal domain of ligase-like"/>
    <property type="match status" value="1"/>
</dbReference>
<comment type="caution">
    <text evidence="2">The sequence shown here is derived from an EMBL/GenBank/DDBJ whole genome shotgun (WGS) entry which is preliminary data.</text>
</comment>
<sequence>MGLLDDIDTHITNLLSGWNSYTILITLAIVSFGGYVIFSAVEPDTHPFLLLRQGQPSPVRQPGESAIYRSQHTPHGYPLQSGLNVKYPGEPRYTNGRTGDLRDIWRRVTGDLPVQDGQDTKTSATPGKILTVFGKEEVVEHNPKELSGDIVAIGSYLQKHGCRRVALYLPNSIEFLSALFAGAFYGFSVILIPYNQPYDLVTDLINQTKADGLVGQAGSVPLEHISESSPGIKQVVWVVEKTSRHMDWSEVPEGTGGRVEVNVWHDLVQDHVQQQGGKIDLPELQENPGTIVSIWQSAQGQPGEIAEFTQNNIVAGIAGVVNSIPVRQRFSRADLFLPADSWTHIYALTVTLAALFAQSSLAINSVAGEGVNLALASRSISPTVIVASAATASELHSDTKESATGTLKKYAHYTQTQALQAGRMPVDSLLSTINAPARAPIGTTPGKLRLLFISEKAGTETVPLSSTELSDLRIYTNARVVYALTAAKVAGAVTQTNLYDYRRESVKGGKHGHFGPPVGSVEVKLRDSGVHKTGEEGDPRGEIVVSGPAVAGGEAGLGVIGTFRDDGCLAYV</sequence>
<dbReference type="PANTHER" id="PTHR43272:SF11">
    <property type="entry name" value="AMP-DEPENDENT SYNTHETASE_LIGASE DOMAIN-CONTAINING PROTEIN"/>
    <property type="match status" value="1"/>
</dbReference>
<dbReference type="GO" id="GO:0005783">
    <property type="term" value="C:endoplasmic reticulum"/>
    <property type="evidence" value="ECO:0007669"/>
    <property type="project" value="TreeGrafter"/>
</dbReference>